<dbReference type="PANTHER" id="PTHR43612">
    <property type="entry name" value="TRIFUNCTIONAL ENZYME SUBUNIT ALPHA"/>
    <property type="match status" value="1"/>
</dbReference>
<evidence type="ECO:0008006" key="6">
    <source>
        <dbReference type="Google" id="ProtNLM"/>
    </source>
</evidence>
<proteinExistence type="predicted"/>
<evidence type="ECO:0000256" key="1">
    <source>
        <dbReference type="ARBA" id="ARBA00023002"/>
    </source>
</evidence>
<dbReference type="InterPro" id="IPR008927">
    <property type="entry name" value="6-PGluconate_DH-like_C_sf"/>
</dbReference>
<keyword evidence="1" id="KW-0560">Oxidoreductase</keyword>
<protein>
    <recommendedName>
        <fullName evidence="6">3-hydroxyacyl-CoA dehydrogenase</fullName>
    </recommendedName>
</protein>
<gene>
    <name evidence="4" type="ORF">SOCE836_108290</name>
</gene>
<organism evidence="4 5">
    <name type="scientific">Sorangium cellulosum</name>
    <name type="common">Polyangium cellulosum</name>
    <dbReference type="NCBI Taxonomy" id="56"/>
    <lineage>
        <taxon>Bacteria</taxon>
        <taxon>Pseudomonadati</taxon>
        <taxon>Myxococcota</taxon>
        <taxon>Polyangia</taxon>
        <taxon>Polyangiales</taxon>
        <taxon>Polyangiaceae</taxon>
        <taxon>Sorangium</taxon>
    </lineage>
</organism>
<name>A0A4V0NI14_SORCE</name>
<dbReference type="GO" id="GO:0016509">
    <property type="term" value="F:long-chain (3S)-3-hydroxyacyl-CoA dehydrogenase (NAD+) activity"/>
    <property type="evidence" value="ECO:0007669"/>
    <property type="project" value="TreeGrafter"/>
</dbReference>
<dbReference type="Pfam" id="PF00725">
    <property type="entry name" value="3HCDH"/>
    <property type="match status" value="1"/>
</dbReference>
<dbReference type="Pfam" id="PF02737">
    <property type="entry name" value="3HCDH_N"/>
    <property type="match status" value="1"/>
</dbReference>
<accession>A0A4V0NI14</accession>
<dbReference type="RefSeq" id="WP_129581010.1">
    <property type="nucleotide sequence ID" value="NZ_CP012672.1"/>
</dbReference>
<dbReference type="EMBL" id="CP012672">
    <property type="protein sequence ID" value="AUX38582.1"/>
    <property type="molecule type" value="Genomic_DNA"/>
</dbReference>
<sequence length="415" mass="45567">MEEAPMPLHEERVRKIDSQPSDRIDLAIVGVGTLGATVAQLALSTGLKVLMVVRPGDEKKILASEMLDEWLRREVFCGRMSSEAAVRARSLARITSSFEALHDCDVVLESVAEDLLYKRAILANIEASVRPDCLIASTTSSLPAAWIAAETAHPERVAVAHYVWPAHRIPLVEVAFSTQTAQAHKDRLHELLRRQGKMWVEVKDKPGFLTTRVLFGYWSETLELVREGVSPTDIDRAMEEFGWPMGPCRVMDGAGLETILRVQKCVAPFLGGRIDGLARIGTLVAAGHVGGRSRSGFYVHDADGTRPNDAVIELSNIRLSEAPTDIVDRLMGAMLNEAAHCIAEGIVASWEEASFAVDYAFRFPARRGGMLGYLRSVRPTEVVARLEFLCAKHGPRFRPSAAFAEAARTTTEVIS</sequence>
<dbReference type="InterPro" id="IPR050136">
    <property type="entry name" value="FA_oxidation_alpha_subunit"/>
</dbReference>
<feature type="domain" description="3-hydroxyacyl-CoA dehydrogenase NAD binding" evidence="3">
    <location>
        <begin position="26"/>
        <end position="204"/>
    </location>
</feature>
<evidence type="ECO:0000313" key="5">
    <source>
        <dbReference type="Proteomes" id="UP000295497"/>
    </source>
</evidence>
<evidence type="ECO:0000259" key="3">
    <source>
        <dbReference type="Pfam" id="PF02737"/>
    </source>
</evidence>
<dbReference type="GO" id="GO:0004300">
    <property type="term" value="F:enoyl-CoA hydratase activity"/>
    <property type="evidence" value="ECO:0007669"/>
    <property type="project" value="TreeGrafter"/>
</dbReference>
<dbReference type="Gene3D" id="3.40.50.720">
    <property type="entry name" value="NAD(P)-binding Rossmann-like Domain"/>
    <property type="match status" value="1"/>
</dbReference>
<evidence type="ECO:0000313" key="4">
    <source>
        <dbReference type="EMBL" id="AUX38582.1"/>
    </source>
</evidence>
<dbReference type="SUPFAM" id="SSF51735">
    <property type="entry name" value="NAD(P)-binding Rossmann-fold domains"/>
    <property type="match status" value="1"/>
</dbReference>
<dbReference type="GO" id="GO:0070403">
    <property type="term" value="F:NAD+ binding"/>
    <property type="evidence" value="ECO:0007669"/>
    <property type="project" value="InterPro"/>
</dbReference>
<dbReference type="InterPro" id="IPR036291">
    <property type="entry name" value="NAD(P)-bd_dom_sf"/>
</dbReference>
<reference evidence="4 5" key="1">
    <citation type="submission" date="2015-09" db="EMBL/GenBank/DDBJ databases">
        <title>Sorangium comparison.</title>
        <authorList>
            <person name="Zaburannyi N."/>
            <person name="Bunk B."/>
            <person name="Overmann J."/>
            <person name="Mueller R."/>
        </authorList>
    </citation>
    <scope>NUCLEOTIDE SEQUENCE [LARGE SCALE GENOMIC DNA]</scope>
    <source>
        <strain evidence="4 5">So ce836</strain>
    </source>
</reference>
<dbReference type="Gene3D" id="1.10.1040.50">
    <property type="match status" value="1"/>
</dbReference>
<dbReference type="SUPFAM" id="SSF48179">
    <property type="entry name" value="6-phosphogluconate dehydrogenase C-terminal domain-like"/>
    <property type="match status" value="2"/>
</dbReference>
<dbReference type="InterPro" id="IPR006108">
    <property type="entry name" value="3HC_DH_C"/>
</dbReference>
<dbReference type="AlphaFoldDB" id="A0A4V0NI14"/>
<dbReference type="PANTHER" id="PTHR43612:SF3">
    <property type="entry name" value="TRIFUNCTIONAL ENZYME SUBUNIT ALPHA, MITOCHONDRIAL"/>
    <property type="match status" value="1"/>
</dbReference>
<dbReference type="InterPro" id="IPR006176">
    <property type="entry name" value="3-OHacyl-CoA_DH_NAD-bd"/>
</dbReference>
<feature type="domain" description="3-hydroxyacyl-CoA dehydrogenase C-terminal" evidence="2">
    <location>
        <begin position="207"/>
        <end position="298"/>
    </location>
</feature>
<dbReference type="Proteomes" id="UP000295497">
    <property type="component" value="Chromosome"/>
</dbReference>
<dbReference type="GO" id="GO:0006635">
    <property type="term" value="P:fatty acid beta-oxidation"/>
    <property type="evidence" value="ECO:0007669"/>
    <property type="project" value="TreeGrafter"/>
</dbReference>
<evidence type="ECO:0000259" key="2">
    <source>
        <dbReference type="Pfam" id="PF00725"/>
    </source>
</evidence>